<feature type="compositionally biased region" description="Basic and acidic residues" evidence="7">
    <location>
        <begin position="319"/>
        <end position="339"/>
    </location>
</feature>
<feature type="region of interest" description="Disordered" evidence="7">
    <location>
        <begin position="307"/>
        <end position="339"/>
    </location>
</feature>
<dbReference type="PANTHER" id="PTHR32322">
    <property type="entry name" value="INNER MEMBRANE TRANSPORTER"/>
    <property type="match status" value="1"/>
</dbReference>
<evidence type="ECO:0000256" key="4">
    <source>
        <dbReference type="ARBA" id="ARBA00022692"/>
    </source>
</evidence>
<evidence type="ECO:0000259" key="9">
    <source>
        <dbReference type="Pfam" id="PF00892"/>
    </source>
</evidence>
<comment type="caution">
    <text evidence="10">The sequence shown here is derived from an EMBL/GenBank/DDBJ whole genome shotgun (WGS) entry which is preliminary data.</text>
</comment>
<accession>A0A839E5B2</accession>
<evidence type="ECO:0000256" key="7">
    <source>
        <dbReference type="SAM" id="MobiDB-lite"/>
    </source>
</evidence>
<dbReference type="AlphaFoldDB" id="A0A839E5B2"/>
<organism evidence="10 11">
    <name type="scientific">Microcella alkalica</name>
    <dbReference type="NCBI Taxonomy" id="355930"/>
    <lineage>
        <taxon>Bacteria</taxon>
        <taxon>Bacillati</taxon>
        <taxon>Actinomycetota</taxon>
        <taxon>Actinomycetes</taxon>
        <taxon>Micrococcales</taxon>
        <taxon>Microbacteriaceae</taxon>
        <taxon>Microcella</taxon>
    </lineage>
</organism>
<keyword evidence="11" id="KW-1185">Reference proteome</keyword>
<feature type="transmembrane region" description="Helical" evidence="8">
    <location>
        <begin position="242"/>
        <end position="260"/>
    </location>
</feature>
<dbReference type="InterPro" id="IPR050638">
    <property type="entry name" value="AA-Vitamin_Transporters"/>
</dbReference>
<feature type="transmembrane region" description="Helical" evidence="8">
    <location>
        <begin position="38"/>
        <end position="55"/>
    </location>
</feature>
<sequence length="339" mass="35807">MHSLRRFAPPVLAQLFWATNFIFGARLIDEFTPVELTTYRWVGALPLLLVIAWWLERPDWRAAWGEWRWHLLQALLGMVGYTLFLYAALETSSSVNAGVISAMSPATITIAAVILLGERVSRIGVAGIALSIVGVLLVVLAGQSGASGLAVSIGDLLLVGSVLVWTAYVIVSRRLRTPPIAATAVQVALSVVVLLPLLAITGAPAEPTAEGWFGLAWIIVFPSALAYLLWNIAAATLGPARTGVFLNLLPVFTTIIAIALGDVVTVWQIVGGVIVLVGVYLATRPPRVAAEPPLYADGAGEPGAARTAPIEIVGRGHPSPHDADAATDAADARGRDRAE</sequence>
<dbReference type="InterPro" id="IPR037185">
    <property type="entry name" value="EmrE-like"/>
</dbReference>
<dbReference type="RefSeq" id="WP_182490675.1">
    <property type="nucleotide sequence ID" value="NZ_BAAAOV010000001.1"/>
</dbReference>
<feature type="transmembrane region" description="Helical" evidence="8">
    <location>
        <begin position="7"/>
        <end position="26"/>
    </location>
</feature>
<dbReference type="Gene3D" id="1.10.3730.20">
    <property type="match status" value="1"/>
</dbReference>
<name>A0A839E5B2_9MICO</name>
<feature type="domain" description="EamA" evidence="9">
    <location>
        <begin position="153"/>
        <end position="283"/>
    </location>
</feature>
<evidence type="ECO:0000256" key="6">
    <source>
        <dbReference type="ARBA" id="ARBA00023136"/>
    </source>
</evidence>
<evidence type="ECO:0000256" key="5">
    <source>
        <dbReference type="ARBA" id="ARBA00022989"/>
    </source>
</evidence>
<proteinExistence type="inferred from homology"/>
<keyword evidence="6 8" id="KW-0472">Membrane</keyword>
<keyword evidence="5 8" id="KW-1133">Transmembrane helix</keyword>
<feature type="transmembrane region" description="Helical" evidence="8">
    <location>
        <begin position="95"/>
        <end position="116"/>
    </location>
</feature>
<feature type="transmembrane region" description="Helical" evidence="8">
    <location>
        <begin position="211"/>
        <end position="230"/>
    </location>
</feature>
<feature type="transmembrane region" description="Helical" evidence="8">
    <location>
        <begin position="266"/>
        <end position="283"/>
    </location>
</feature>
<dbReference type="PANTHER" id="PTHR32322:SF18">
    <property type="entry name" value="S-ADENOSYLMETHIONINE_S-ADENOSYLHOMOCYSTEINE TRANSPORTER"/>
    <property type="match status" value="1"/>
</dbReference>
<evidence type="ECO:0000313" key="11">
    <source>
        <dbReference type="Proteomes" id="UP000585905"/>
    </source>
</evidence>
<dbReference type="InterPro" id="IPR000620">
    <property type="entry name" value="EamA_dom"/>
</dbReference>
<feature type="transmembrane region" description="Helical" evidence="8">
    <location>
        <begin position="123"/>
        <end position="143"/>
    </location>
</feature>
<protein>
    <submittedName>
        <fullName evidence="10">Drug/metabolite transporter (DMT)-like permease</fullName>
    </submittedName>
</protein>
<gene>
    <name evidence="10" type="ORF">FHX53_001441</name>
</gene>
<dbReference type="SUPFAM" id="SSF103481">
    <property type="entry name" value="Multidrug resistance efflux transporter EmrE"/>
    <property type="match status" value="2"/>
</dbReference>
<comment type="subcellular location">
    <subcellularLocation>
        <location evidence="1">Cell membrane</location>
        <topology evidence="1">Multi-pass membrane protein</topology>
    </subcellularLocation>
</comment>
<dbReference type="EMBL" id="JACGWX010000003">
    <property type="protein sequence ID" value="MBA8847849.1"/>
    <property type="molecule type" value="Genomic_DNA"/>
</dbReference>
<feature type="domain" description="EamA" evidence="9">
    <location>
        <begin position="11"/>
        <end position="139"/>
    </location>
</feature>
<dbReference type="Pfam" id="PF00892">
    <property type="entry name" value="EamA"/>
    <property type="match status" value="2"/>
</dbReference>
<feature type="transmembrane region" description="Helical" evidence="8">
    <location>
        <begin position="67"/>
        <end position="89"/>
    </location>
</feature>
<keyword evidence="3" id="KW-1003">Cell membrane</keyword>
<dbReference type="Proteomes" id="UP000585905">
    <property type="component" value="Unassembled WGS sequence"/>
</dbReference>
<feature type="transmembrane region" description="Helical" evidence="8">
    <location>
        <begin position="183"/>
        <end position="205"/>
    </location>
</feature>
<comment type="similarity">
    <text evidence="2">Belongs to the EamA transporter family.</text>
</comment>
<evidence type="ECO:0000256" key="2">
    <source>
        <dbReference type="ARBA" id="ARBA00007362"/>
    </source>
</evidence>
<keyword evidence="4 8" id="KW-0812">Transmembrane</keyword>
<feature type="transmembrane region" description="Helical" evidence="8">
    <location>
        <begin position="149"/>
        <end position="171"/>
    </location>
</feature>
<evidence type="ECO:0000256" key="3">
    <source>
        <dbReference type="ARBA" id="ARBA00022475"/>
    </source>
</evidence>
<dbReference type="GO" id="GO:0005886">
    <property type="term" value="C:plasma membrane"/>
    <property type="evidence" value="ECO:0007669"/>
    <property type="project" value="UniProtKB-SubCell"/>
</dbReference>
<evidence type="ECO:0000256" key="8">
    <source>
        <dbReference type="SAM" id="Phobius"/>
    </source>
</evidence>
<evidence type="ECO:0000256" key="1">
    <source>
        <dbReference type="ARBA" id="ARBA00004651"/>
    </source>
</evidence>
<reference evidence="10 11" key="1">
    <citation type="submission" date="2020-07" db="EMBL/GenBank/DDBJ databases">
        <title>Sequencing the genomes of 1000 actinobacteria strains.</title>
        <authorList>
            <person name="Klenk H.-P."/>
        </authorList>
    </citation>
    <scope>NUCLEOTIDE SEQUENCE [LARGE SCALE GENOMIC DNA]</scope>
    <source>
        <strain evidence="10 11">DSM 19663</strain>
    </source>
</reference>
<evidence type="ECO:0000313" key="10">
    <source>
        <dbReference type="EMBL" id="MBA8847849.1"/>
    </source>
</evidence>